<comment type="function">
    <text evidence="7">One of the primary rRNA binding proteins, it binds directly to 16S rRNA central domain where it helps coordinate assembly of the platform of the 30S subunit.</text>
</comment>
<dbReference type="FunFam" id="3.30.1490.10:FF:000001">
    <property type="entry name" value="30S ribosomal protein S8"/>
    <property type="match status" value="1"/>
</dbReference>
<name>A0A1F7VFC3_9BACT</name>
<dbReference type="SUPFAM" id="SSF56047">
    <property type="entry name" value="Ribosomal protein S8"/>
    <property type="match status" value="1"/>
</dbReference>
<evidence type="ECO:0000256" key="6">
    <source>
        <dbReference type="ARBA" id="ARBA00035258"/>
    </source>
</evidence>
<dbReference type="GO" id="GO:0005840">
    <property type="term" value="C:ribosome"/>
    <property type="evidence" value="ECO:0007669"/>
    <property type="project" value="UniProtKB-KW"/>
</dbReference>
<organism evidence="9 10">
    <name type="scientific">Candidatus Uhrbacteria bacterium RIFCSPLOWO2_02_FULL_51_9</name>
    <dbReference type="NCBI Taxonomy" id="1802410"/>
    <lineage>
        <taxon>Bacteria</taxon>
        <taxon>Candidatus Uhriibacteriota</taxon>
    </lineage>
</organism>
<dbReference type="GO" id="GO:0003735">
    <property type="term" value="F:structural constituent of ribosome"/>
    <property type="evidence" value="ECO:0007669"/>
    <property type="project" value="InterPro"/>
</dbReference>
<evidence type="ECO:0000256" key="7">
    <source>
        <dbReference type="HAMAP-Rule" id="MF_01302"/>
    </source>
</evidence>
<dbReference type="Proteomes" id="UP000176678">
    <property type="component" value="Unassembled WGS sequence"/>
</dbReference>
<evidence type="ECO:0000256" key="8">
    <source>
        <dbReference type="RuleBase" id="RU003660"/>
    </source>
</evidence>
<evidence type="ECO:0000256" key="2">
    <source>
        <dbReference type="ARBA" id="ARBA00022730"/>
    </source>
</evidence>
<dbReference type="GO" id="GO:0019843">
    <property type="term" value="F:rRNA binding"/>
    <property type="evidence" value="ECO:0007669"/>
    <property type="project" value="UniProtKB-UniRule"/>
</dbReference>
<dbReference type="GO" id="GO:1990904">
    <property type="term" value="C:ribonucleoprotein complex"/>
    <property type="evidence" value="ECO:0007669"/>
    <property type="project" value="UniProtKB-KW"/>
</dbReference>
<dbReference type="FunFam" id="3.30.1370.30:FF:000002">
    <property type="entry name" value="30S ribosomal protein S8"/>
    <property type="match status" value="1"/>
</dbReference>
<comment type="subunit">
    <text evidence="7">Part of the 30S ribosomal subunit. Contacts proteins S5 and S12.</text>
</comment>
<evidence type="ECO:0000256" key="1">
    <source>
        <dbReference type="ARBA" id="ARBA00006471"/>
    </source>
</evidence>
<dbReference type="NCBIfam" id="NF001109">
    <property type="entry name" value="PRK00136.1"/>
    <property type="match status" value="1"/>
</dbReference>
<dbReference type="Pfam" id="PF00410">
    <property type="entry name" value="Ribosomal_S8"/>
    <property type="match status" value="1"/>
</dbReference>
<dbReference type="GO" id="GO:0006412">
    <property type="term" value="P:translation"/>
    <property type="evidence" value="ECO:0007669"/>
    <property type="project" value="UniProtKB-UniRule"/>
</dbReference>
<dbReference type="Gene3D" id="3.30.1370.30">
    <property type="match status" value="1"/>
</dbReference>
<keyword evidence="2 7" id="KW-0699">rRNA-binding</keyword>
<keyword evidence="4 7" id="KW-0689">Ribosomal protein</keyword>
<gene>
    <name evidence="7" type="primary">rpsH</name>
    <name evidence="9" type="ORF">A3H75_02990</name>
</gene>
<comment type="caution">
    <text evidence="9">The sequence shown here is derived from an EMBL/GenBank/DDBJ whole genome shotgun (WGS) entry which is preliminary data.</text>
</comment>
<evidence type="ECO:0000256" key="4">
    <source>
        <dbReference type="ARBA" id="ARBA00022980"/>
    </source>
</evidence>
<keyword evidence="3 7" id="KW-0694">RNA-binding</keyword>
<sequence>MVTDPIADMLTSIRNASIARKREAVVPYSKLKFGLAEILRGEGYVDRVEKIEDRHGSIRIVLKYDNDRPKIMHLSRVSKPGRRVYAKSDALPHVLNNYGFAIISTPRGLMTNRVAAKERLGGEVICEVY</sequence>
<dbReference type="PROSITE" id="PS00053">
    <property type="entry name" value="RIBOSOMAL_S8"/>
    <property type="match status" value="1"/>
</dbReference>
<dbReference type="HAMAP" id="MF_01302_B">
    <property type="entry name" value="Ribosomal_uS8_B"/>
    <property type="match status" value="1"/>
</dbReference>
<dbReference type="EMBL" id="MGES01000032">
    <property type="protein sequence ID" value="OGL88687.1"/>
    <property type="molecule type" value="Genomic_DNA"/>
</dbReference>
<protein>
    <recommendedName>
        <fullName evidence="6 7">Small ribosomal subunit protein uS8</fullName>
    </recommendedName>
</protein>
<evidence type="ECO:0000313" key="9">
    <source>
        <dbReference type="EMBL" id="OGL88687.1"/>
    </source>
</evidence>
<accession>A0A1F7VFC3</accession>
<dbReference type="PANTHER" id="PTHR11758">
    <property type="entry name" value="40S RIBOSOMAL PROTEIN S15A"/>
    <property type="match status" value="1"/>
</dbReference>
<dbReference type="Gene3D" id="3.30.1490.10">
    <property type="match status" value="1"/>
</dbReference>
<evidence type="ECO:0000313" key="10">
    <source>
        <dbReference type="Proteomes" id="UP000176678"/>
    </source>
</evidence>
<dbReference type="InterPro" id="IPR047863">
    <property type="entry name" value="Ribosomal_uS8_CS"/>
</dbReference>
<dbReference type="GO" id="GO:0005737">
    <property type="term" value="C:cytoplasm"/>
    <property type="evidence" value="ECO:0007669"/>
    <property type="project" value="UniProtKB-ARBA"/>
</dbReference>
<comment type="similarity">
    <text evidence="1 7 8">Belongs to the universal ribosomal protein uS8 family.</text>
</comment>
<evidence type="ECO:0000256" key="3">
    <source>
        <dbReference type="ARBA" id="ARBA00022884"/>
    </source>
</evidence>
<reference evidence="9 10" key="1">
    <citation type="journal article" date="2016" name="Nat. Commun.">
        <title>Thousands of microbial genomes shed light on interconnected biogeochemical processes in an aquifer system.</title>
        <authorList>
            <person name="Anantharaman K."/>
            <person name="Brown C.T."/>
            <person name="Hug L.A."/>
            <person name="Sharon I."/>
            <person name="Castelle C.J."/>
            <person name="Probst A.J."/>
            <person name="Thomas B.C."/>
            <person name="Singh A."/>
            <person name="Wilkins M.J."/>
            <person name="Karaoz U."/>
            <person name="Brodie E.L."/>
            <person name="Williams K.H."/>
            <person name="Hubbard S.S."/>
            <person name="Banfield J.F."/>
        </authorList>
    </citation>
    <scope>NUCLEOTIDE SEQUENCE [LARGE SCALE GENOMIC DNA]</scope>
</reference>
<dbReference type="InterPro" id="IPR000630">
    <property type="entry name" value="Ribosomal_uS8"/>
</dbReference>
<keyword evidence="5 7" id="KW-0687">Ribonucleoprotein</keyword>
<evidence type="ECO:0000256" key="5">
    <source>
        <dbReference type="ARBA" id="ARBA00023274"/>
    </source>
</evidence>
<dbReference type="AlphaFoldDB" id="A0A1F7VFC3"/>
<dbReference type="STRING" id="1802410.A3H75_02990"/>
<dbReference type="InterPro" id="IPR035987">
    <property type="entry name" value="Ribosomal_uS8_sf"/>
</dbReference>
<proteinExistence type="inferred from homology"/>